<accession>A0A101HJA6</accession>
<reference evidence="3" key="1">
    <citation type="journal article" date="2015" name="MBio">
        <title>Genome-Resolved Metagenomic Analysis Reveals Roles for Candidate Phyla and Other Microbial Community Members in Biogeochemical Transformations in Oil Reservoirs.</title>
        <authorList>
            <person name="Hu P."/>
            <person name="Tom L."/>
            <person name="Singh A."/>
            <person name="Thomas B.C."/>
            <person name="Baker B.J."/>
            <person name="Piceno Y.M."/>
            <person name="Andersen G.L."/>
            <person name="Banfield J.F."/>
        </authorList>
    </citation>
    <scope>NUCLEOTIDE SEQUENCE [LARGE SCALE GENOMIC DNA]</scope>
</reference>
<keyword evidence="1" id="KW-0812">Transmembrane</keyword>
<evidence type="ECO:0008006" key="4">
    <source>
        <dbReference type="Google" id="ProtNLM"/>
    </source>
</evidence>
<dbReference type="InterPro" id="IPR043723">
    <property type="entry name" value="DUF5665"/>
</dbReference>
<comment type="caution">
    <text evidence="2">The sequence shown here is derived from an EMBL/GenBank/DDBJ whole genome shotgun (WGS) entry which is preliminary data.</text>
</comment>
<evidence type="ECO:0000313" key="2">
    <source>
        <dbReference type="EMBL" id="KUK77490.1"/>
    </source>
</evidence>
<name>A0A101HJA6_9BACT</name>
<protein>
    <recommendedName>
        <fullName evidence="4">Transmembrane(S)protein</fullName>
    </recommendedName>
</protein>
<dbReference type="Pfam" id="PF18910">
    <property type="entry name" value="DUF5665"/>
    <property type="match status" value="1"/>
</dbReference>
<dbReference type="AlphaFoldDB" id="A0A101HJA6"/>
<evidence type="ECO:0000256" key="1">
    <source>
        <dbReference type="SAM" id="Phobius"/>
    </source>
</evidence>
<organism evidence="2 3">
    <name type="scientific">candidate division WS6 bacterium 34_10</name>
    <dbReference type="NCBI Taxonomy" id="1641389"/>
    <lineage>
        <taxon>Bacteria</taxon>
        <taxon>Candidatus Dojkabacteria</taxon>
    </lineage>
</organism>
<sequence>MDEKGISKNIERLNDLLERRSSKWNTFLTGVISGIGTAIGAALIGGIIVGLIASNLSKIPIIRDILPENVLNQYLVEDE</sequence>
<keyword evidence="1" id="KW-0472">Membrane</keyword>
<proteinExistence type="predicted"/>
<gene>
    <name evidence="2" type="ORF">XD93_0296</name>
</gene>
<dbReference type="EMBL" id="LGGO01000028">
    <property type="protein sequence ID" value="KUK77490.1"/>
    <property type="molecule type" value="Genomic_DNA"/>
</dbReference>
<keyword evidence="1" id="KW-1133">Transmembrane helix</keyword>
<feature type="transmembrane region" description="Helical" evidence="1">
    <location>
        <begin position="27"/>
        <end position="53"/>
    </location>
</feature>
<evidence type="ECO:0000313" key="3">
    <source>
        <dbReference type="Proteomes" id="UP000053904"/>
    </source>
</evidence>
<dbReference type="Proteomes" id="UP000053904">
    <property type="component" value="Unassembled WGS sequence"/>
</dbReference>